<dbReference type="Gene3D" id="3.40.50.1580">
    <property type="entry name" value="Nucleoside phosphorylase domain"/>
    <property type="match status" value="1"/>
</dbReference>
<dbReference type="Proteomes" id="UP001592528">
    <property type="component" value="Unassembled WGS sequence"/>
</dbReference>
<dbReference type="EMBL" id="JBHEZZ010000045">
    <property type="protein sequence ID" value="MFC1407389.1"/>
    <property type="molecule type" value="Genomic_DNA"/>
</dbReference>
<evidence type="ECO:0000313" key="2">
    <source>
        <dbReference type="EMBL" id="MFC1407389.1"/>
    </source>
</evidence>
<gene>
    <name evidence="2" type="ORF">ACEZDJ_39535</name>
</gene>
<comment type="caution">
    <text evidence="2">The sequence shown here is derived from an EMBL/GenBank/DDBJ whole genome shotgun (WGS) entry which is preliminary data.</text>
</comment>
<dbReference type="Pfam" id="PF01048">
    <property type="entry name" value="PNP_UDP_1"/>
    <property type="match status" value="1"/>
</dbReference>
<proteinExistence type="predicted"/>
<dbReference type="InterPro" id="IPR035994">
    <property type="entry name" value="Nucleoside_phosphorylase_sf"/>
</dbReference>
<accession>A0ABV6V0Y7</accession>
<dbReference type="InterPro" id="IPR000845">
    <property type="entry name" value="Nucleoside_phosphorylase_d"/>
</dbReference>
<dbReference type="SUPFAM" id="SSF53167">
    <property type="entry name" value="Purine and uridine phosphorylases"/>
    <property type="match status" value="1"/>
</dbReference>
<protein>
    <submittedName>
        <fullName evidence="2">1-hydroxy-2-methyl-2-butenyl 4-diphosphate reductase</fullName>
    </submittedName>
</protein>
<sequence length="224" mass="22516">MSTEPARPGRPEGRLLLACALGAEQAALRAGVRAAPSVRLLRTGMGGEKAFRSVSSALAQEEREPGAFLFAGFGAAVGPGIRPGDVLVATEVRDAGSGGTDGAGAGTGLPGPEVLAAALRSVGLTVHTGPLFSADAVVRGDRRAELHAAGVAAVDMETAGALRALPAGLPAAAVRVVVDTPEHELLRPGTLLHGLRAWRALRTAAPVLAAFGSPFSERALVTSS</sequence>
<dbReference type="PANTHER" id="PTHR46832:SF1">
    <property type="entry name" value="5'-METHYLTHIOADENOSINE_S-ADENOSYLHOMOCYSTEINE NUCLEOSIDASE"/>
    <property type="match status" value="1"/>
</dbReference>
<organism evidence="2 3">
    <name type="scientific">Streptacidiphilus cavernicola</name>
    <dbReference type="NCBI Taxonomy" id="3342716"/>
    <lineage>
        <taxon>Bacteria</taxon>
        <taxon>Bacillati</taxon>
        <taxon>Actinomycetota</taxon>
        <taxon>Actinomycetes</taxon>
        <taxon>Kitasatosporales</taxon>
        <taxon>Streptomycetaceae</taxon>
        <taxon>Streptacidiphilus</taxon>
    </lineage>
</organism>
<reference evidence="2 3" key="1">
    <citation type="submission" date="2024-09" db="EMBL/GenBank/DDBJ databases">
        <authorList>
            <person name="Lee S.D."/>
        </authorList>
    </citation>
    <scope>NUCLEOTIDE SEQUENCE [LARGE SCALE GENOMIC DNA]</scope>
    <source>
        <strain evidence="2 3">N1-5</strain>
    </source>
</reference>
<name>A0ABV6V0Y7_9ACTN</name>
<evidence type="ECO:0000259" key="1">
    <source>
        <dbReference type="Pfam" id="PF01048"/>
    </source>
</evidence>
<feature type="domain" description="Nucleoside phosphorylase" evidence="1">
    <location>
        <begin position="37"/>
        <end position="181"/>
    </location>
</feature>
<dbReference type="RefSeq" id="WP_051726562.1">
    <property type="nucleotide sequence ID" value="NZ_JBHEZZ010000045.1"/>
</dbReference>
<keyword evidence="3" id="KW-1185">Reference proteome</keyword>
<evidence type="ECO:0000313" key="3">
    <source>
        <dbReference type="Proteomes" id="UP001592528"/>
    </source>
</evidence>
<dbReference type="PANTHER" id="PTHR46832">
    <property type="entry name" value="5'-METHYLTHIOADENOSINE/S-ADENOSYLHOMOCYSTEINE NUCLEOSIDASE"/>
    <property type="match status" value="1"/>
</dbReference>